<dbReference type="GO" id="GO:0006906">
    <property type="term" value="P:vesicle fusion"/>
    <property type="evidence" value="ECO:0007669"/>
    <property type="project" value="TreeGrafter"/>
</dbReference>
<dbReference type="GO" id="GO:0031201">
    <property type="term" value="C:SNARE complex"/>
    <property type="evidence" value="ECO:0007669"/>
    <property type="project" value="TreeGrafter"/>
</dbReference>
<dbReference type="SMART" id="SM00397">
    <property type="entry name" value="t_SNARE"/>
    <property type="match status" value="2"/>
</dbReference>
<keyword evidence="4" id="KW-1185">Reference proteome</keyword>
<protein>
    <recommendedName>
        <fullName evidence="2">t-SNARE coiled-coil homology domain-containing protein</fullName>
    </recommendedName>
</protein>
<evidence type="ECO:0000256" key="1">
    <source>
        <dbReference type="ARBA" id="ARBA00009480"/>
    </source>
</evidence>
<dbReference type="AlphaFoldDB" id="A0A9Q0RT25"/>
<dbReference type="GO" id="GO:0006887">
    <property type="term" value="P:exocytosis"/>
    <property type="evidence" value="ECO:0007669"/>
    <property type="project" value="TreeGrafter"/>
</dbReference>
<dbReference type="OrthoDB" id="19261at2759"/>
<dbReference type="PANTHER" id="PTHR19305:SF9">
    <property type="entry name" value="SYNAPTOSOMAL-ASSOCIATED PROTEIN 29"/>
    <property type="match status" value="1"/>
</dbReference>
<comment type="caution">
    <text evidence="3">The sequence shown here is derived from an EMBL/GenBank/DDBJ whole genome shotgun (WGS) entry which is preliminary data.</text>
</comment>
<comment type="similarity">
    <text evidence="1">Belongs to the SNAP-25 family.</text>
</comment>
<dbReference type="SUPFAM" id="SSF58038">
    <property type="entry name" value="SNARE fusion complex"/>
    <property type="match status" value="2"/>
</dbReference>
<dbReference type="PROSITE" id="PS50192">
    <property type="entry name" value="T_SNARE"/>
    <property type="match status" value="2"/>
</dbReference>
<dbReference type="GO" id="GO:0005886">
    <property type="term" value="C:plasma membrane"/>
    <property type="evidence" value="ECO:0007669"/>
    <property type="project" value="TreeGrafter"/>
</dbReference>
<dbReference type="InterPro" id="IPR000727">
    <property type="entry name" value="T_SNARE_dom"/>
</dbReference>
<organism evidence="3 4">
    <name type="scientific">Blomia tropicalis</name>
    <name type="common">Mite</name>
    <dbReference type="NCBI Taxonomy" id="40697"/>
    <lineage>
        <taxon>Eukaryota</taxon>
        <taxon>Metazoa</taxon>
        <taxon>Ecdysozoa</taxon>
        <taxon>Arthropoda</taxon>
        <taxon>Chelicerata</taxon>
        <taxon>Arachnida</taxon>
        <taxon>Acari</taxon>
        <taxon>Acariformes</taxon>
        <taxon>Sarcoptiformes</taxon>
        <taxon>Astigmata</taxon>
        <taxon>Glycyphagoidea</taxon>
        <taxon>Echimyopodidae</taxon>
        <taxon>Blomia</taxon>
    </lineage>
</organism>
<feature type="domain" description="T-SNARE coiled-coil homology" evidence="2">
    <location>
        <begin position="206"/>
        <end position="268"/>
    </location>
</feature>
<proteinExistence type="inferred from homology"/>
<dbReference type="EMBL" id="JAPWDV010000001">
    <property type="protein sequence ID" value="KAJ6225280.1"/>
    <property type="molecule type" value="Genomic_DNA"/>
</dbReference>
<dbReference type="GO" id="GO:0019905">
    <property type="term" value="F:syntaxin binding"/>
    <property type="evidence" value="ECO:0007669"/>
    <property type="project" value="TreeGrafter"/>
</dbReference>
<name>A0A9Q0RT25_BLOTA</name>
<dbReference type="GO" id="GO:0005484">
    <property type="term" value="F:SNAP receptor activity"/>
    <property type="evidence" value="ECO:0007669"/>
    <property type="project" value="TreeGrafter"/>
</dbReference>
<evidence type="ECO:0000313" key="3">
    <source>
        <dbReference type="EMBL" id="KAJ6225280.1"/>
    </source>
</evidence>
<feature type="domain" description="T-SNARE coiled-coil homology" evidence="2">
    <location>
        <begin position="45"/>
        <end position="107"/>
    </location>
</feature>
<evidence type="ECO:0000259" key="2">
    <source>
        <dbReference type="PROSITE" id="PS50192"/>
    </source>
</evidence>
<dbReference type="PANTHER" id="PTHR19305">
    <property type="entry name" value="SYNAPTOSOMAL ASSOCIATED PROTEIN"/>
    <property type="match status" value="1"/>
</dbReference>
<evidence type="ECO:0000313" key="4">
    <source>
        <dbReference type="Proteomes" id="UP001142055"/>
    </source>
</evidence>
<accession>A0A9Q0RT25</accession>
<sequence>MGISKKKKRLSVDPTLIESLQMGNSPIIVNGSFGNTSNTISSRIQSTQANSLESTRRILNMCTESEMAGIRTVEMLAEQGEQLDRIESDMDGISEQLHFTQRLLRIMERSFWSDCIQKLGSWVRCRCFACSGSKETINDDGTGSNNTIANQSGWFTRLHDTTGNPLLTLRNIKLNFTTDQTATLNNSTSSSVIPSNQHGTVNQNGQNVEQQIESNLEQVDNLLGGMRSMAIDIGQTLTHQNQQLTTINGKVERNESLQIQNDKSINKLMGNL</sequence>
<dbReference type="Proteomes" id="UP001142055">
    <property type="component" value="Chromosome 1"/>
</dbReference>
<gene>
    <name evidence="3" type="ORF">RDWZM_003825</name>
</gene>
<reference evidence="3" key="1">
    <citation type="submission" date="2022-12" db="EMBL/GenBank/DDBJ databases">
        <title>Genome assemblies of Blomia tropicalis.</title>
        <authorList>
            <person name="Cui Y."/>
        </authorList>
    </citation>
    <scope>NUCLEOTIDE SEQUENCE</scope>
    <source>
        <tissue evidence="3">Adult mites</tissue>
    </source>
</reference>
<dbReference type="Gene3D" id="1.20.5.110">
    <property type="match status" value="2"/>
</dbReference>